<dbReference type="FunFam" id="1.10.196.10:FF:000001">
    <property type="entry name" value="Regulator of G-protein signaling 8"/>
    <property type="match status" value="1"/>
</dbReference>
<reference evidence="3" key="1">
    <citation type="submission" date="2025-08" db="UniProtKB">
        <authorList>
            <consortium name="Ensembl"/>
        </authorList>
    </citation>
    <scope>IDENTIFICATION</scope>
</reference>
<proteinExistence type="predicted"/>
<evidence type="ECO:0000313" key="4">
    <source>
        <dbReference type="Proteomes" id="UP000261540"/>
    </source>
</evidence>
<dbReference type="Ensembl" id="ENSPKIT00000023158.1">
    <property type="protein sequence ID" value="ENSPKIP00000041991.1"/>
    <property type="gene ID" value="ENSPKIG00000018406.1"/>
</dbReference>
<dbReference type="SUPFAM" id="SSF48097">
    <property type="entry name" value="Regulator of G-protein signaling, RGS"/>
    <property type="match status" value="1"/>
</dbReference>
<reference evidence="3" key="2">
    <citation type="submission" date="2025-09" db="UniProtKB">
        <authorList>
            <consortium name="Ensembl"/>
        </authorList>
    </citation>
    <scope>IDENTIFICATION</scope>
</reference>
<accession>A0A3B3TI46</accession>
<name>A0A3B3TI46_9TELE</name>
<feature type="domain" description="RGS" evidence="2">
    <location>
        <begin position="55"/>
        <end position="171"/>
    </location>
</feature>
<dbReference type="GO" id="GO:0009968">
    <property type="term" value="P:negative regulation of signal transduction"/>
    <property type="evidence" value="ECO:0007669"/>
    <property type="project" value="UniProtKB-KW"/>
</dbReference>
<dbReference type="OrthoDB" id="196547at2759"/>
<dbReference type="FunFam" id="1.10.167.10:FF:000001">
    <property type="entry name" value="Putative regulator of g-protein signaling 12"/>
    <property type="match status" value="1"/>
</dbReference>
<sequence length="184" mass="20925">MCRGLSFLPAVCLERAKEVKVLFSSFLHRAANPSSLHKTDKLSLPTSDEMKWRESFDKLLASKNGLAAFQAFLVTEFSEENIAFYLACEDYKSTKSSAKLPAKANKIFEEFIQNDAPREVNIDHETRDITKKNLEQPTQSCFSLAQNKIYTLMEKDSYPRFLKSTAYQQLTGRLANKIAQQGEP</sequence>
<dbReference type="SMART" id="SM00315">
    <property type="entry name" value="RGS"/>
    <property type="match status" value="1"/>
</dbReference>
<dbReference type="RefSeq" id="XP_023662192.1">
    <property type="nucleotide sequence ID" value="XM_023806424.2"/>
</dbReference>
<dbReference type="Gene3D" id="1.10.196.10">
    <property type="match status" value="1"/>
</dbReference>
<dbReference type="Pfam" id="PF00615">
    <property type="entry name" value="RGS"/>
    <property type="match status" value="1"/>
</dbReference>
<evidence type="ECO:0000313" key="3">
    <source>
        <dbReference type="Ensembl" id="ENSPKIP00000041991.1"/>
    </source>
</evidence>
<dbReference type="GeneTree" id="ENSGT00940000164081"/>
<evidence type="ECO:0000256" key="1">
    <source>
        <dbReference type="ARBA" id="ARBA00022700"/>
    </source>
</evidence>
<dbReference type="GeneID" id="111841007"/>
<dbReference type="PANTHER" id="PTHR10845:SF245">
    <property type="entry name" value="REGULATOR OF G-PROTEIN SIGNALING 16"/>
    <property type="match status" value="1"/>
</dbReference>
<dbReference type="InterPro" id="IPR044926">
    <property type="entry name" value="RGS_subdomain_2"/>
</dbReference>
<dbReference type="Proteomes" id="UP000261540">
    <property type="component" value="Unplaced"/>
</dbReference>
<evidence type="ECO:0000259" key="2">
    <source>
        <dbReference type="PROSITE" id="PS50132"/>
    </source>
</evidence>
<dbReference type="PRINTS" id="PR01301">
    <property type="entry name" value="RGSPROTEIN"/>
</dbReference>
<dbReference type="Gene3D" id="1.10.167.10">
    <property type="entry name" value="Regulator of G-protein Signalling 4, domain 2"/>
    <property type="match status" value="1"/>
</dbReference>
<keyword evidence="1" id="KW-0734">Signal transduction inhibitor</keyword>
<protein>
    <submittedName>
        <fullName evidence="3">Regulator of G protein signaling 5b</fullName>
    </submittedName>
</protein>
<dbReference type="InterPro" id="IPR036305">
    <property type="entry name" value="RGS_sf"/>
</dbReference>
<organism evidence="3 4">
    <name type="scientific">Paramormyrops kingsleyae</name>
    <dbReference type="NCBI Taxonomy" id="1676925"/>
    <lineage>
        <taxon>Eukaryota</taxon>
        <taxon>Metazoa</taxon>
        <taxon>Chordata</taxon>
        <taxon>Craniata</taxon>
        <taxon>Vertebrata</taxon>
        <taxon>Euteleostomi</taxon>
        <taxon>Actinopterygii</taxon>
        <taxon>Neopterygii</taxon>
        <taxon>Teleostei</taxon>
        <taxon>Osteoglossocephala</taxon>
        <taxon>Osteoglossomorpha</taxon>
        <taxon>Osteoglossiformes</taxon>
        <taxon>Mormyridae</taxon>
        <taxon>Paramormyrops</taxon>
    </lineage>
</organism>
<dbReference type="PANTHER" id="PTHR10845">
    <property type="entry name" value="REGULATOR OF G PROTEIN SIGNALING"/>
    <property type="match status" value="1"/>
</dbReference>
<dbReference type="PROSITE" id="PS50132">
    <property type="entry name" value="RGS"/>
    <property type="match status" value="1"/>
</dbReference>
<dbReference type="InterPro" id="IPR024066">
    <property type="entry name" value="RGS_subdom1/3"/>
</dbReference>
<dbReference type="AlphaFoldDB" id="A0A3B3TI46"/>
<dbReference type="KEGG" id="pki:111841007"/>
<dbReference type="InterPro" id="IPR016137">
    <property type="entry name" value="RGS"/>
</dbReference>
<dbReference type="STRING" id="1676925.ENSPKIP00000041991"/>
<keyword evidence="4" id="KW-1185">Reference proteome</keyword>